<comment type="caution">
    <text evidence="1">The sequence shown here is derived from an EMBL/GenBank/DDBJ whole genome shotgun (WGS) entry which is preliminary data.</text>
</comment>
<keyword evidence="2" id="KW-1185">Reference proteome</keyword>
<gene>
    <name evidence="1" type="ORF">ACFPM7_26870</name>
</gene>
<dbReference type="Proteomes" id="UP001596157">
    <property type="component" value="Unassembled WGS sequence"/>
</dbReference>
<dbReference type="RefSeq" id="WP_378250588.1">
    <property type="nucleotide sequence ID" value="NZ_JBHSKF010000018.1"/>
</dbReference>
<dbReference type="EMBL" id="JBHSKF010000018">
    <property type="protein sequence ID" value="MFC5290693.1"/>
    <property type="molecule type" value="Genomic_DNA"/>
</dbReference>
<accession>A0ABW0ETE8</accession>
<organism evidence="1 2">
    <name type="scientific">Actinokineospora guangxiensis</name>
    <dbReference type="NCBI Taxonomy" id="1490288"/>
    <lineage>
        <taxon>Bacteria</taxon>
        <taxon>Bacillati</taxon>
        <taxon>Actinomycetota</taxon>
        <taxon>Actinomycetes</taxon>
        <taxon>Pseudonocardiales</taxon>
        <taxon>Pseudonocardiaceae</taxon>
        <taxon>Actinokineospora</taxon>
    </lineage>
</organism>
<name>A0ABW0ETE8_9PSEU</name>
<evidence type="ECO:0000313" key="2">
    <source>
        <dbReference type="Proteomes" id="UP001596157"/>
    </source>
</evidence>
<proteinExistence type="predicted"/>
<sequence>MILDLVKSLGLGSLIGVFIGSRITARQRSGELLRNIESANYRETVGAYRELRETLQKVRSLASTISVYASALQHTDKEVDPRIESYLKSDIKDALTELRELHKNALSRQVADFGLHFDGRVQRNAMFIEVAARMIIVNGEIHLSDPNLVPIDIIASDAAKLDEAIKALSTIWGQWKKEMEPKLAGVVNRPRVWRRIAFGRTANGKQA</sequence>
<evidence type="ECO:0000313" key="1">
    <source>
        <dbReference type="EMBL" id="MFC5290693.1"/>
    </source>
</evidence>
<reference evidence="2" key="1">
    <citation type="journal article" date="2019" name="Int. J. Syst. Evol. Microbiol.">
        <title>The Global Catalogue of Microorganisms (GCM) 10K type strain sequencing project: providing services to taxonomists for standard genome sequencing and annotation.</title>
        <authorList>
            <consortium name="The Broad Institute Genomics Platform"/>
            <consortium name="The Broad Institute Genome Sequencing Center for Infectious Disease"/>
            <person name="Wu L."/>
            <person name="Ma J."/>
        </authorList>
    </citation>
    <scope>NUCLEOTIDE SEQUENCE [LARGE SCALE GENOMIC DNA]</scope>
    <source>
        <strain evidence="2">CCUG 59778</strain>
    </source>
</reference>
<protein>
    <submittedName>
        <fullName evidence="1">Uncharacterized protein</fullName>
    </submittedName>
</protein>